<feature type="region of interest" description="Disordered" evidence="1">
    <location>
        <begin position="1"/>
        <end position="104"/>
    </location>
</feature>
<sequence>MTRKHRSFSSESPSYSAAIGKTHRRITPTQKVLPQEEDYNDESSQENEYEQSEEDDDVDDSESMSNAPPKDPSFSQKRNTYIPETPSFSASDFPNSSSQPNINASSSYLRSVRGKKGIGMVPTCGFCEGSHEEYGCKVKEGMREVWRQSKRKEWNDEVAKDFLRLVSLGETDEGEKGVQSVKKSQCQCSKHQCSKNKLLRNTSIQSRNSHRH</sequence>
<feature type="compositionally biased region" description="Low complexity" evidence="1">
    <location>
        <begin position="86"/>
        <end position="104"/>
    </location>
</feature>
<accession>A0AAN9K8K3</accession>
<protein>
    <submittedName>
        <fullName evidence="2">Uncharacterized protein</fullName>
    </submittedName>
</protein>
<name>A0AAN9K8K3_CANGL</name>
<dbReference type="AlphaFoldDB" id="A0AAN9K8K3"/>
<feature type="compositionally biased region" description="Acidic residues" evidence="1">
    <location>
        <begin position="35"/>
        <end position="62"/>
    </location>
</feature>
<proteinExistence type="predicted"/>
<dbReference type="EMBL" id="JAYMYQ010000009">
    <property type="protein sequence ID" value="KAK7312867.1"/>
    <property type="molecule type" value="Genomic_DNA"/>
</dbReference>
<comment type="caution">
    <text evidence="2">The sequence shown here is derived from an EMBL/GenBank/DDBJ whole genome shotgun (WGS) entry which is preliminary data.</text>
</comment>
<dbReference type="Proteomes" id="UP001367508">
    <property type="component" value="Unassembled WGS sequence"/>
</dbReference>
<evidence type="ECO:0000313" key="3">
    <source>
        <dbReference type="Proteomes" id="UP001367508"/>
    </source>
</evidence>
<gene>
    <name evidence="2" type="ORF">VNO77_37070</name>
</gene>
<reference evidence="2 3" key="1">
    <citation type="submission" date="2024-01" db="EMBL/GenBank/DDBJ databases">
        <title>The genomes of 5 underutilized Papilionoideae crops provide insights into root nodulation and disease resistanc.</title>
        <authorList>
            <person name="Jiang F."/>
        </authorList>
    </citation>
    <scope>NUCLEOTIDE SEQUENCE [LARGE SCALE GENOMIC DNA]</scope>
    <source>
        <strain evidence="2">LVBAO_FW01</strain>
        <tissue evidence="2">Leaves</tissue>
    </source>
</reference>
<organism evidence="2 3">
    <name type="scientific">Canavalia gladiata</name>
    <name type="common">Sword bean</name>
    <name type="synonym">Dolichos gladiatus</name>
    <dbReference type="NCBI Taxonomy" id="3824"/>
    <lineage>
        <taxon>Eukaryota</taxon>
        <taxon>Viridiplantae</taxon>
        <taxon>Streptophyta</taxon>
        <taxon>Embryophyta</taxon>
        <taxon>Tracheophyta</taxon>
        <taxon>Spermatophyta</taxon>
        <taxon>Magnoliopsida</taxon>
        <taxon>eudicotyledons</taxon>
        <taxon>Gunneridae</taxon>
        <taxon>Pentapetalae</taxon>
        <taxon>rosids</taxon>
        <taxon>fabids</taxon>
        <taxon>Fabales</taxon>
        <taxon>Fabaceae</taxon>
        <taxon>Papilionoideae</taxon>
        <taxon>50 kb inversion clade</taxon>
        <taxon>NPAAA clade</taxon>
        <taxon>indigoferoid/millettioid clade</taxon>
        <taxon>Phaseoleae</taxon>
        <taxon>Canavalia</taxon>
    </lineage>
</organism>
<keyword evidence="3" id="KW-1185">Reference proteome</keyword>
<evidence type="ECO:0000313" key="2">
    <source>
        <dbReference type="EMBL" id="KAK7312867.1"/>
    </source>
</evidence>
<evidence type="ECO:0000256" key="1">
    <source>
        <dbReference type="SAM" id="MobiDB-lite"/>
    </source>
</evidence>